<evidence type="ECO:0000313" key="1">
    <source>
        <dbReference type="EMBL" id="MFC5150799.1"/>
    </source>
</evidence>
<accession>A0ABW0AB47</accession>
<name>A0ABW0AB47_9ACTN</name>
<comment type="caution">
    <text evidence="1">The sequence shown here is derived from an EMBL/GenBank/DDBJ whole genome shotgun (WGS) entry which is preliminary data.</text>
</comment>
<reference evidence="2" key="1">
    <citation type="journal article" date="2019" name="Int. J. Syst. Evol. Microbiol.">
        <title>The Global Catalogue of Microorganisms (GCM) 10K type strain sequencing project: providing services to taxonomists for standard genome sequencing and annotation.</title>
        <authorList>
            <consortium name="The Broad Institute Genomics Platform"/>
            <consortium name="The Broad Institute Genome Sequencing Center for Infectious Disease"/>
            <person name="Wu L."/>
            <person name="Ma J."/>
        </authorList>
    </citation>
    <scope>NUCLEOTIDE SEQUENCE [LARGE SCALE GENOMIC DNA]</scope>
    <source>
        <strain evidence="2">PCU 266</strain>
    </source>
</reference>
<dbReference type="RefSeq" id="WP_344477213.1">
    <property type="nucleotide sequence ID" value="NZ_BAAASB010000007.1"/>
</dbReference>
<dbReference type="Pfam" id="PF19698">
    <property type="entry name" value="DUF6197"/>
    <property type="match status" value="1"/>
</dbReference>
<organism evidence="1 2">
    <name type="scientific">Streptomyces amakusaensis</name>
    <dbReference type="NCBI Taxonomy" id="67271"/>
    <lineage>
        <taxon>Bacteria</taxon>
        <taxon>Bacillati</taxon>
        <taxon>Actinomycetota</taxon>
        <taxon>Actinomycetes</taxon>
        <taxon>Kitasatosporales</taxon>
        <taxon>Streptomycetaceae</taxon>
        <taxon>Streptomyces</taxon>
    </lineage>
</organism>
<proteinExistence type="predicted"/>
<keyword evidence="2" id="KW-1185">Reference proteome</keyword>
<gene>
    <name evidence="1" type="ORF">ACFPRH_03500</name>
</gene>
<dbReference type="InterPro" id="IPR045677">
    <property type="entry name" value="DUF6197"/>
</dbReference>
<dbReference type="Proteomes" id="UP001596160">
    <property type="component" value="Unassembled WGS sequence"/>
</dbReference>
<evidence type="ECO:0000313" key="2">
    <source>
        <dbReference type="Proteomes" id="UP001596160"/>
    </source>
</evidence>
<sequence>MTVDAQENAVPWKPRATPARILTAAADHIERVGLYQGDHLWQPGRMGNTAPCNLLHAWGRGVRAARPRWSERGEAWDVFQRALFDSLVVLSNEANGRPVSPARWRTLGLDEDAYRRTMLWCWTDTPGRTTAEAAALIRTAASLCRSDADHVTPGCPTLQNMV</sequence>
<dbReference type="EMBL" id="JBHSKP010000001">
    <property type="protein sequence ID" value="MFC5150799.1"/>
    <property type="molecule type" value="Genomic_DNA"/>
</dbReference>
<protein>
    <submittedName>
        <fullName evidence="1">DUF6197 family protein</fullName>
    </submittedName>
</protein>